<feature type="compositionally biased region" description="Basic and acidic residues" evidence="1">
    <location>
        <begin position="79"/>
        <end position="94"/>
    </location>
</feature>
<reference evidence="4" key="1">
    <citation type="journal article" date="2019" name="Int. J. Syst. Evol. Microbiol.">
        <title>The Global Catalogue of Microorganisms (GCM) 10K type strain sequencing project: providing services to taxonomists for standard genome sequencing and annotation.</title>
        <authorList>
            <consortium name="The Broad Institute Genomics Platform"/>
            <consortium name="The Broad Institute Genome Sequencing Center for Infectious Disease"/>
            <person name="Wu L."/>
            <person name="Ma J."/>
        </authorList>
    </citation>
    <scope>NUCLEOTIDE SEQUENCE [LARGE SCALE GENOMIC DNA]</scope>
    <source>
        <strain evidence="4">JCM 17727</strain>
    </source>
</reference>
<keyword evidence="2" id="KW-0732">Signal</keyword>
<feature type="region of interest" description="Disordered" evidence="1">
    <location>
        <begin position="48"/>
        <end position="94"/>
    </location>
</feature>
<accession>A0ABP8I544</accession>
<organism evidence="3 4">
    <name type="scientific">Kangiella taiwanensis</name>
    <dbReference type="NCBI Taxonomy" id="1079179"/>
    <lineage>
        <taxon>Bacteria</taxon>
        <taxon>Pseudomonadati</taxon>
        <taxon>Pseudomonadota</taxon>
        <taxon>Gammaproteobacteria</taxon>
        <taxon>Kangiellales</taxon>
        <taxon>Kangiellaceae</taxon>
        <taxon>Kangiella</taxon>
    </lineage>
</organism>
<proteinExistence type="predicted"/>
<protein>
    <submittedName>
        <fullName evidence="3">Uncharacterized protein</fullName>
    </submittedName>
</protein>
<evidence type="ECO:0000256" key="2">
    <source>
        <dbReference type="SAM" id="SignalP"/>
    </source>
</evidence>
<evidence type="ECO:0000313" key="4">
    <source>
        <dbReference type="Proteomes" id="UP001501294"/>
    </source>
</evidence>
<evidence type="ECO:0000256" key="1">
    <source>
        <dbReference type="SAM" id="MobiDB-lite"/>
    </source>
</evidence>
<name>A0ABP8I544_9GAMM</name>
<gene>
    <name evidence="3" type="ORF">GCM10023150_18350</name>
</gene>
<feature type="chain" id="PRO_5046180513" evidence="2">
    <location>
        <begin position="22"/>
        <end position="171"/>
    </location>
</feature>
<dbReference type="EMBL" id="BAABFU010000003">
    <property type="protein sequence ID" value="GAA4351554.1"/>
    <property type="molecule type" value="Genomic_DNA"/>
</dbReference>
<dbReference type="RefSeq" id="WP_223579943.1">
    <property type="nucleotide sequence ID" value="NZ_BAABFU010000003.1"/>
</dbReference>
<feature type="signal peptide" evidence="2">
    <location>
        <begin position="1"/>
        <end position="21"/>
    </location>
</feature>
<feature type="compositionally biased region" description="Low complexity" evidence="1">
    <location>
        <begin position="63"/>
        <end position="77"/>
    </location>
</feature>
<sequence>MIIKRIMLLSSLLIISSHLQAASTAEDCAAITDNNKRLECYDNFLKKQKEQRSQETPKPAKPAPQETEPTVAETPEPTAEEKFGSEQLKNKPYQEKEKVDKIRSRAIGLYKVWEKGVPVTLENGQVWEIIDYRSAYHMIEDPEITIEKNIFGGYRLGVEDLNKTFRVKRKK</sequence>
<keyword evidence="4" id="KW-1185">Reference proteome</keyword>
<evidence type="ECO:0000313" key="3">
    <source>
        <dbReference type="EMBL" id="GAA4351554.1"/>
    </source>
</evidence>
<comment type="caution">
    <text evidence="3">The sequence shown here is derived from an EMBL/GenBank/DDBJ whole genome shotgun (WGS) entry which is preliminary data.</text>
</comment>
<dbReference type="Proteomes" id="UP001501294">
    <property type="component" value="Unassembled WGS sequence"/>
</dbReference>